<dbReference type="RefSeq" id="WP_206681258.1">
    <property type="nucleotide sequence ID" value="NZ_JBHSXS010000012.1"/>
</dbReference>
<evidence type="ECO:0000313" key="6">
    <source>
        <dbReference type="EMBL" id="MFC6882319.1"/>
    </source>
</evidence>
<name>A0ABW2CKL9_9ACTN</name>
<proteinExistence type="predicted"/>
<sequence>MPEPSQDPVSAQVDRLAIGAALVQAVHAAARFGVADELAAGPRPVEELAAAVGADGPALYRLMRALAAAEVFEELDGRRFALAPLGALLREGAPGSIRDWALAVGRPLYRDAWTRLPDSIRTGEPAFETLHGRTMFEHFGDHPEEARAFDAMMAASAGRLVAPIVRAYDFGRSGTVVDVGGGNGALLSAILAANPGVRGVLYDLPHVVAAAEPGLNGRCRCVGGDFLDSVPSGGDVYLLAHVIHDWDDDRAARILTNCRAALRGGAGGGAGGGRVVLAEWVLPDGPGGGGSALAAWTDLSMLVMTPGGRQRTRSDFERLLGRAGLRLSRVVPTESECALVEAVPA</sequence>
<keyword evidence="1 6" id="KW-0489">Methyltransferase</keyword>
<evidence type="ECO:0000259" key="5">
    <source>
        <dbReference type="Pfam" id="PF08100"/>
    </source>
</evidence>
<dbReference type="Gene3D" id="1.10.10.10">
    <property type="entry name" value="Winged helix-like DNA-binding domain superfamily/Winged helix DNA-binding domain"/>
    <property type="match status" value="1"/>
</dbReference>
<dbReference type="Gene3D" id="3.40.50.150">
    <property type="entry name" value="Vaccinia Virus protein VP39"/>
    <property type="match status" value="1"/>
</dbReference>
<dbReference type="InterPro" id="IPR029063">
    <property type="entry name" value="SAM-dependent_MTases_sf"/>
</dbReference>
<dbReference type="SUPFAM" id="SSF46785">
    <property type="entry name" value="Winged helix' DNA-binding domain"/>
    <property type="match status" value="1"/>
</dbReference>
<evidence type="ECO:0000313" key="7">
    <source>
        <dbReference type="Proteomes" id="UP001596380"/>
    </source>
</evidence>
<evidence type="ECO:0000256" key="2">
    <source>
        <dbReference type="ARBA" id="ARBA00022679"/>
    </source>
</evidence>
<dbReference type="InterPro" id="IPR036390">
    <property type="entry name" value="WH_DNA-bd_sf"/>
</dbReference>
<keyword evidence="7" id="KW-1185">Reference proteome</keyword>
<dbReference type="InterPro" id="IPR016461">
    <property type="entry name" value="COMT-like"/>
</dbReference>
<accession>A0ABW2CKL9</accession>
<keyword evidence="2" id="KW-0808">Transferase</keyword>
<dbReference type="PIRSF" id="PIRSF005739">
    <property type="entry name" value="O-mtase"/>
    <property type="match status" value="1"/>
</dbReference>
<keyword evidence="3" id="KW-0949">S-adenosyl-L-methionine</keyword>
<comment type="caution">
    <text evidence="6">The sequence shown here is derived from an EMBL/GenBank/DDBJ whole genome shotgun (WGS) entry which is preliminary data.</text>
</comment>
<dbReference type="PANTHER" id="PTHR43712:SF2">
    <property type="entry name" value="O-METHYLTRANSFERASE CICE"/>
    <property type="match status" value="1"/>
</dbReference>
<feature type="domain" description="O-methyltransferase dimerisation" evidence="5">
    <location>
        <begin position="17"/>
        <end position="89"/>
    </location>
</feature>
<dbReference type="InterPro" id="IPR012967">
    <property type="entry name" value="COMT_dimerisation"/>
</dbReference>
<organism evidence="6 7">
    <name type="scientific">Actinomadura yumaensis</name>
    <dbReference type="NCBI Taxonomy" id="111807"/>
    <lineage>
        <taxon>Bacteria</taxon>
        <taxon>Bacillati</taxon>
        <taxon>Actinomycetota</taxon>
        <taxon>Actinomycetes</taxon>
        <taxon>Streptosporangiales</taxon>
        <taxon>Thermomonosporaceae</taxon>
        <taxon>Actinomadura</taxon>
    </lineage>
</organism>
<dbReference type="Gene3D" id="1.10.287.1350">
    <property type="match status" value="1"/>
</dbReference>
<dbReference type="Proteomes" id="UP001596380">
    <property type="component" value="Unassembled WGS sequence"/>
</dbReference>
<feature type="domain" description="O-methyltransferase C-terminal" evidence="4">
    <location>
        <begin position="113"/>
        <end position="325"/>
    </location>
</feature>
<evidence type="ECO:0000259" key="4">
    <source>
        <dbReference type="Pfam" id="PF00891"/>
    </source>
</evidence>
<dbReference type="SUPFAM" id="SSF53335">
    <property type="entry name" value="S-adenosyl-L-methionine-dependent methyltransferases"/>
    <property type="match status" value="1"/>
</dbReference>
<dbReference type="Pfam" id="PF00891">
    <property type="entry name" value="Methyltransf_2"/>
    <property type="match status" value="1"/>
</dbReference>
<dbReference type="PANTHER" id="PTHR43712">
    <property type="entry name" value="PUTATIVE (AFU_ORTHOLOGUE AFUA_4G14580)-RELATED"/>
    <property type="match status" value="1"/>
</dbReference>
<dbReference type="GO" id="GO:0008168">
    <property type="term" value="F:methyltransferase activity"/>
    <property type="evidence" value="ECO:0007669"/>
    <property type="project" value="UniProtKB-KW"/>
</dbReference>
<dbReference type="EMBL" id="JBHSXS010000012">
    <property type="protein sequence ID" value="MFC6882319.1"/>
    <property type="molecule type" value="Genomic_DNA"/>
</dbReference>
<evidence type="ECO:0000256" key="1">
    <source>
        <dbReference type="ARBA" id="ARBA00022603"/>
    </source>
</evidence>
<evidence type="ECO:0000256" key="3">
    <source>
        <dbReference type="ARBA" id="ARBA00022691"/>
    </source>
</evidence>
<dbReference type="Pfam" id="PF08100">
    <property type="entry name" value="Dimerisation"/>
    <property type="match status" value="1"/>
</dbReference>
<protein>
    <submittedName>
        <fullName evidence="6">Methyltransferase</fullName>
    </submittedName>
</protein>
<dbReference type="PROSITE" id="PS51683">
    <property type="entry name" value="SAM_OMT_II"/>
    <property type="match status" value="1"/>
</dbReference>
<reference evidence="7" key="1">
    <citation type="journal article" date="2019" name="Int. J. Syst. Evol. Microbiol.">
        <title>The Global Catalogue of Microorganisms (GCM) 10K type strain sequencing project: providing services to taxonomists for standard genome sequencing and annotation.</title>
        <authorList>
            <consortium name="The Broad Institute Genomics Platform"/>
            <consortium name="The Broad Institute Genome Sequencing Center for Infectious Disease"/>
            <person name="Wu L."/>
            <person name="Ma J."/>
        </authorList>
    </citation>
    <scope>NUCLEOTIDE SEQUENCE [LARGE SCALE GENOMIC DNA]</scope>
    <source>
        <strain evidence="7">JCM 3369</strain>
    </source>
</reference>
<gene>
    <name evidence="6" type="ORF">ACFQKB_21370</name>
</gene>
<dbReference type="GO" id="GO:0032259">
    <property type="term" value="P:methylation"/>
    <property type="evidence" value="ECO:0007669"/>
    <property type="project" value="UniProtKB-KW"/>
</dbReference>
<dbReference type="InterPro" id="IPR036388">
    <property type="entry name" value="WH-like_DNA-bd_sf"/>
</dbReference>
<dbReference type="InterPro" id="IPR001077">
    <property type="entry name" value="COMT_C"/>
</dbReference>